<keyword evidence="1" id="KW-0677">Repeat</keyword>
<dbReference type="SMART" id="SM00248">
    <property type="entry name" value="ANK"/>
    <property type="match status" value="3"/>
</dbReference>
<evidence type="ECO:0008006" key="6">
    <source>
        <dbReference type="Google" id="ProtNLM"/>
    </source>
</evidence>
<protein>
    <recommendedName>
        <fullName evidence="6">Ankyrin</fullName>
    </recommendedName>
</protein>
<dbReference type="PANTHER" id="PTHR24123:SF33">
    <property type="entry name" value="PROTEIN HOS4"/>
    <property type="match status" value="1"/>
</dbReference>
<organism evidence="4 5">
    <name type="scientific">Discina gigas</name>
    <dbReference type="NCBI Taxonomy" id="1032678"/>
    <lineage>
        <taxon>Eukaryota</taxon>
        <taxon>Fungi</taxon>
        <taxon>Dikarya</taxon>
        <taxon>Ascomycota</taxon>
        <taxon>Pezizomycotina</taxon>
        <taxon>Pezizomycetes</taxon>
        <taxon>Pezizales</taxon>
        <taxon>Discinaceae</taxon>
        <taxon>Discina</taxon>
    </lineage>
</organism>
<evidence type="ECO:0000256" key="3">
    <source>
        <dbReference type="PROSITE-ProRule" id="PRU00023"/>
    </source>
</evidence>
<keyword evidence="2 3" id="KW-0040">ANK repeat</keyword>
<dbReference type="InterPro" id="IPR036770">
    <property type="entry name" value="Ankyrin_rpt-contain_sf"/>
</dbReference>
<name>A0ABR3GU75_9PEZI</name>
<dbReference type="Gene3D" id="1.25.40.20">
    <property type="entry name" value="Ankyrin repeat-containing domain"/>
    <property type="match status" value="1"/>
</dbReference>
<accession>A0ABR3GU75</accession>
<dbReference type="PROSITE" id="PS50297">
    <property type="entry name" value="ANK_REP_REGION"/>
    <property type="match status" value="1"/>
</dbReference>
<dbReference type="InterPro" id="IPR002110">
    <property type="entry name" value="Ankyrin_rpt"/>
</dbReference>
<feature type="repeat" description="ANK" evidence="3">
    <location>
        <begin position="184"/>
        <end position="216"/>
    </location>
</feature>
<proteinExistence type="predicted"/>
<evidence type="ECO:0000313" key="5">
    <source>
        <dbReference type="Proteomes" id="UP001447188"/>
    </source>
</evidence>
<dbReference type="Proteomes" id="UP001447188">
    <property type="component" value="Unassembled WGS sequence"/>
</dbReference>
<dbReference type="SUPFAM" id="SSF48403">
    <property type="entry name" value="Ankyrin repeat"/>
    <property type="match status" value="1"/>
</dbReference>
<dbReference type="Pfam" id="PF00023">
    <property type="entry name" value="Ank"/>
    <property type="match status" value="1"/>
</dbReference>
<comment type="caution">
    <text evidence="4">The sequence shown here is derived from an EMBL/GenBank/DDBJ whole genome shotgun (WGS) entry which is preliminary data.</text>
</comment>
<gene>
    <name evidence="4" type="ORF">Q9L58_001501</name>
</gene>
<sequence>MPLLALPNELLLQIARYLLQPQTCQCDRGYHCDCDPHCHHIPPHLSAFSRVNQHLHALLSEYLLATASTSHILFWAIANSRTDTVTLALKCGADPNSPLRPNPHITTSWLMYTTPVELAISMRVHSVDAKSHALKLETLALLFAAGGTCTADNLIKPTRYGDLDLLTFCLPHLTNIEGTYSQSRSRTLLEIASRRGHVEAVKLLIDAGATVNSTGEHNDPGYYPPLWVCCQAPIAVLQVLLDAGADPTWRAGHGVSVVQNMRERSVGSPMLEEKIALLVRYGAVDQGASWRTVEPGGKRLRHPPEMEYRGWVPGGRLTPGDWAQEWVLMGREEVCRCRRSVLQVTETGE</sequence>
<dbReference type="InterPro" id="IPR051165">
    <property type="entry name" value="Multifunctional_ANK_Repeat"/>
</dbReference>
<reference evidence="4 5" key="1">
    <citation type="submission" date="2024-02" db="EMBL/GenBank/DDBJ databases">
        <title>Discinaceae phylogenomics.</title>
        <authorList>
            <person name="Dirks A.C."/>
            <person name="James T.Y."/>
        </authorList>
    </citation>
    <scope>NUCLEOTIDE SEQUENCE [LARGE SCALE GENOMIC DNA]</scope>
    <source>
        <strain evidence="4 5">ACD0624</strain>
    </source>
</reference>
<dbReference type="EMBL" id="JBBBZM010000011">
    <property type="protein sequence ID" value="KAL0639472.1"/>
    <property type="molecule type" value="Genomic_DNA"/>
</dbReference>
<dbReference type="PANTHER" id="PTHR24123">
    <property type="entry name" value="ANKYRIN REPEAT-CONTAINING"/>
    <property type="match status" value="1"/>
</dbReference>
<evidence type="ECO:0000313" key="4">
    <source>
        <dbReference type="EMBL" id="KAL0639472.1"/>
    </source>
</evidence>
<dbReference type="PROSITE" id="PS50088">
    <property type="entry name" value="ANK_REPEAT"/>
    <property type="match status" value="1"/>
</dbReference>
<evidence type="ECO:0000256" key="1">
    <source>
        <dbReference type="ARBA" id="ARBA00022737"/>
    </source>
</evidence>
<evidence type="ECO:0000256" key="2">
    <source>
        <dbReference type="ARBA" id="ARBA00023043"/>
    </source>
</evidence>
<keyword evidence="5" id="KW-1185">Reference proteome</keyword>